<dbReference type="InterPro" id="IPR035089">
    <property type="entry name" value="Phage_sheath_subtilisin"/>
</dbReference>
<dbReference type="InterPro" id="IPR054564">
    <property type="entry name" value="Gp18_domIII_N"/>
</dbReference>
<dbReference type="Pfam" id="PF22671">
    <property type="entry name" value="Gp18_domIII_N"/>
    <property type="match status" value="1"/>
</dbReference>
<dbReference type="Proteomes" id="UP001338137">
    <property type="component" value="Unassembled WGS sequence"/>
</dbReference>
<gene>
    <name evidence="4" type="ORF">P4I72_29740</name>
</gene>
<evidence type="ECO:0000313" key="4">
    <source>
        <dbReference type="EMBL" id="MEC0231288.1"/>
    </source>
</evidence>
<comment type="similarity">
    <text evidence="1">Belongs to the myoviridae tail sheath protein family.</text>
</comment>
<dbReference type="InterPro" id="IPR052042">
    <property type="entry name" value="Tail_sheath_structural"/>
</dbReference>
<dbReference type="Gene3D" id="3.40.50.11780">
    <property type="match status" value="2"/>
</dbReference>
<organism evidence="4 5">
    <name type="scientific">Paenibacillus alba</name>
    <dbReference type="NCBI Taxonomy" id="1197127"/>
    <lineage>
        <taxon>Bacteria</taxon>
        <taxon>Bacillati</taxon>
        <taxon>Bacillota</taxon>
        <taxon>Bacilli</taxon>
        <taxon>Bacillales</taxon>
        <taxon>Paenibacillaceae</taxon>
        <taxon>Paenibacillus</taxon>
    </lineage>
</organism>
<dbReference type="PANTHER" id="PTHR35861:SF1">
    <property type="entry name" value="PHAGE TAIL SHEATH PROTEIN"/>
    <property type="match status" value="1"/>
</dbReference>
<keyword evidence="5" id="KW-1185">Reference proteome</keyword>
<evidence type="ECO:0000313" key="5">
    <source>
        <dbReference type="Proteomes" id="UP001338137"/>
    </source>
</evidence>
<evidence type="ECO:0000259" key="3">
    <source>
        <dbReference type="Pfam" id="PF22671"/>
    </source>
</evidence>
<comment type="caution">
    <text evidence="4">The sequence shown here is derived from an EMBL/GenBank/DDBJ whole genome shotgun (WGS) entry which is preliminary data.</text>
</comment>
<dbReference type="Pfam" id="PF04984">
    <property type="entry name" value="Phage_sheath_1"/>
    <property type="match status" value="1"/>
</dbReference>
<accession>A0ABU6GAR3</accession>
<evidence type="ECO:0000259" key="2">
    <source>
        <dbReference type="Pfam" id="PF04984"/>
    </source>
</evidence>
<sequence length="477" mass="50702">MAQGTQYIVPRVSIIESPPQPSAITGVSVGTIGLVGTFSKGPIGTPTTCYSLNDVIRKFGGYVLGLTGFLSALGAFNQGANQVVVVRTAASTGKAAKLDLLDSEGTPKGAILVTALTPGTDGNNISVQVLAGSLPSSAKLIISYKKVPVETFDNITLTNYSVNSSYVSLTLDATGATMVPAPLADTPLAGGDDGATTADADYVGAIDAAGARTGLKALETVSVNIVVCAQQSSSVINQALIQHCQQASVSRGLRIAVLNTPKGLTPSAAAAAQSYNEQRSIVAYPWVVPVEYPNITVAPDGYYAGVLATLNAWVSPSNQQVRNILNTEKPLIDDDIMALTVARISPIALNNATQDFRIQNGVNTFLYVQGAGTDDWSQTSIRREFDKIETEIWTQSQWAKSQPITKKLLDTIRLQIDDLLRKHRDETGEIFDFKPTICDATNNTPETIAARRVITQIAIRPDYAADFIDHNIGRYIG</sequence>
<evidence type="ECO:0000256" key="1">
    <source>
        <dbReference type="ARBA" id="ARBA00008005"/>
    </source>
</evidence>
<feature type="domain" description="Tail sheath protein Gp18-like" evidence="3">
    <location>
        <begin position="30"/>
        <end position="87"/>
    </location>
</feature>
<name>A0ABU6GAR3_9BACL</name>
<proteinExistence type="inferred from homology"/>
<feature type="domain" description="Tail sheath protein subtilisin-like" evidence="2">
    <location>
        <begin position="205"/>
        <end position="364"/>
    </location>
</feature>
<dbReference type="EMBL" id="JARLKY010000090">
    <property type="protein sequence ID" value="MEC0231288.1"/>
    <property type="molecule type" value="Genomic_DNA"/>
</dbReference>
<dbReference type="PANTHER" id="PTHR35861">
    <property type="match status" value="1"/>
</dbReference>
<reference evidence="4 5" key="1">
    <citation type="submission" date="2023-03" db="EMBL/GenBank/DDBJ databases">
        <title>Bacillus Genome Sequencing.</title>
        <authorList>
            <person name="Dunlap C."/>
        </authorList>
    </citation>
    <scope>NUCLEOTIDE SEQUENCE [LARGE SCALE GENOMIC DNA]</scope>
    <source>
        <strain evidence="4 5">BD-533</strain>
    </source>
</reference>
<protein>
    <submittedName>
        <fullName evidence="4">Phage tail sheath subtilisin-like domain-containing protein</fullName>
    </submittedName>
</protein>
<dbReference type="RefSeq" id="WP_326075268.1">
    <property type="nucleotide sequence ID" value="NZ_JARLKY010000090.1"/>
</dbReference>